<gene>
    <name evidence="3" type="ORF">PR001_g2533</name>
</gene>
<dbReference type="EMBL" id="QXFV01000087">
    <property type="protein sequence ID" value="KAE9050293.1"/>
    <property type="molecule type" value="Genomic_DNA"/>
</dbReference>
<organism evidence="3 4">
    <name type="scientific">Phytophthora rubi</name>
    <dbReference type="NCBI Taxonomy" id="129364"/>
    <lineage>
        <taxon>Eukaryota</taxon>
        <taxon>Sar</taxon>
        <taxon>Stramenopiles</taxon>
        <taxon>Oomycota</taxon>
        <taxon>Peronosporomycetes</taxon>
        <taxon>Peronosporales</taxon>
        <taxon>Peronosporaceae</taxon>
        <taxon>Phytophthora</taxon>
    </lineage>
</organism>
<dbReference type="Proteomes" id="UP000429607">
    <property type="component" value="Unassembled WGS sequence"/>
</dbReference>
<sequence>MYAACSGVRYAVLVLWLKKTLYGLKQTGRLWNQLLHRVLTKLGYTQGYADSCLYKKRDATGVTPVGVYVDDLLVTGTSEACVDEFFSQMVVLKLKSLGVVSKFVGIGFVYDKESGWRLEQRQAILELLEKFCLSSATPVRVPVGGEQEDEAEGELLQSGGRRTPAAADRADIPVASRQSVVDCPLHQAGHRDCGAPGDPALSCAATRRVAACQGDRALLEGTLNFDFVMKATPDGVIAGEVVLEAYSDADYAGDRVDRKSVSGGVMLVGCMVVGWICKKQASISLSTMEAEFVAASQVTAEMFGIAELLKEIGVKVKDEYDLKVDNQAAIKQIKGENTSGRAKHIDIRYKFVKDLARKKALRVVYCESKSMRSDILTKSMPAPRIEGLRGLVMLTP</sequence>
<protein>
    <recommendedName>
        <fullName evidence="2">Reverse transcriptase Ty1/copia-type domain-containing protein</fullName>
    </recommendedName>
</protein>
<dbReference type="PANTHER" id="PTHR11439:SF440">
    <property type="entry name" value="INTEGRASE CATALYTIC DOMAIN-CONTAINING PROTEIN"/>
    <property type="match status" value="1"/>
</dbReference>
<evidence type="ECO:0000313" key="3">
    <source>
        <dbReference type="EMBL" id="KAE9050293.1"/>
    </source>
</evidence>
<feature type="region of interest" description="Disordered" evidence="1">
    <location>
        <begin position="143"/>
        <end position="164"/>
    </location>
</feature>
<dbReference type="InterPro" id="IPR013103">
    <property type="entry name" value="RVT_2"/>
</dbReference>
<comment type="caution">
    <text evidence="3">The sequence shown here is derived from an EMBL/GenBank/DDBJ whole genome shotgun (WGS) entry which is preliminary data.</text>
</comment>
<evidence type="ECO:0000259" key="2">
    <source>
        <dbReference type="Pfam" id="PF07727"/>
    </source>
</evidence>
<evidence type="ECO:0000313" key="4">
    <source>
        <dbReference type="Proteomes" id="UP000429607"/>
    </source>
</evidence>
<reference evidence="3 4" key="1">
    <citation type="submission" date="2018-09" db="EMBL/GenBank/DDBJ databases">
        <title>Genomic investigation of the strawberry pathogen Phytophthora fragariae indicates pathogenicity is determined by transcriptional variation in three key races.</title>
        <authorList>
            <person name="Adams T.M."/>
            <person name="Armitage A.D."/>
            <person name="Sobczyk M.K."/>
            <person name="Bates H.J."/>
            <person name="Dunwell J.M."/>
            <person name="Nellist C.F."/>
            <person name="Harrison R.J."/>
        </authorList>
    </citation>
    <scope>NUCLEOTIDE SEQUENCE [LARGE SCALE GENOMIC DNA]</scope>
    <source>
        <strain evidence="3 4">SCRP249</strain>
    </source>
</reference>
<accession>A0A6A3P048</accession>
<evidence type="ECO:0000256" key="1">
    <source>
        <dbReference type="SAM" id="MobiDB-lite"/>
    </source>
</evidence>
<dbReference type="Pfam" id="PF07727">
    <property type="entry name" value="RVT_2"/>
    <property type="match status" value="1"/>
</dbReference>
<proteinExistence type="predicted"/>
<feature type="domain" description="Reverse transcriptase Ty1/copia-type" evidence="2">
    <location>
        <begin position="15"/>
        <end position="143"/>
    </location>
</feature>
<dbReference type="AlphaFoldDB" id="A0A6A3P048"/>
<dbReference type="PANTHER" id="PTHR11439">
    <property type="entry name" value="GAG-POL-RELATED RETROTRANSPOSON"/>
    <property type="match status" value="1"/>
</dbReference>
<dbReference type="CDD" id="cd09272">
    <property type="entry name" value="RNase_HI_RT_Ty1"/>
    <property type="match status" value="1"/>
</dbReference>
<name>A0A6A3P048_9STRA</name>